<dbReference type="PIRSF" id="PIRSF016661">
    <property type="entry name" value="BioY"/>
    <property type="match status" value="1"/>
</dbReference>
<dbReference type="InterPro" id="IPR003784">
    <property type="entry name" value="BioY"/>
</dbReference>
<comment type="similarity">
    <text evidence="2 8">Belongs to the BioY family.</text>
</comment>
<protein>
    <recommendedName>
        <fullName evidence="8">Biotin transporter</fullName>
    </recommendedName>
</protein>
<evidence type="ECO:0000313" key="10">
    <source>
        <dbReference type="EMBL" id="MDQ2064912.1"/>
    </source>
</evidence>
<dbReference type="EMBL" id="JAVDBT010000001">
    <property type="protein sequence ID" value="MDQ2064912.1"/>
    <property type="molecule type" value="Genomic_DNA"/>
</dbReference>
<dbReference type="RefSeq" id="WP_306678450.1">
    <property type="nucleotide sequence ID" value="NZ_JAVDBT010000001.1"/>
</dbReference>
<dbReference type="Gene3D" id="1.10.1760.20">
    <property type="match status" value="1"/>
</dbReference>
<evidence type="ECO:0000256" key="7">
    <source>
        <dbReference type="ARBA" id="ARBA00023136"/>
    </source>
</evidence>
<dbReference type="PANTHER" id="PTHR34295:SF4">
    <property type="entry name" value="BIOTIN TRANSPORTER BIOY-RELATED"/>
    <property type="match status" value="1"/>
</dbReference>
<keyword evidence="11" id="KW-1185">Reference proteome</keyword>
<feature type="transmembrane region" description="Helical" evidence="9">
    <location>
        <begin position="148"/>
        <end position="169"/>
    </location>
</feature>
<accession>A0ABU0VT62</accession>
<dbReference type="PANTHER" id="PTHR34295">
    <property type="entry name" value="BIOTIN TRANSPORTER BIOY"/>
    <property type="match status" value="1"/>
</dbReference>
<feature type="transmembrane region" description="Helical" evidence="9">
    <location>
        <begin position="113"/>
        <end position="136"/>
    </location>
</feature>
<evidence type="ECO:0000256" key="5">
    <source>
        <dbReference type="ARBA" id="ARBA00022692"/>
    </source>
</evidence>
<evidence type="ECO:0000256" key="4">
    <source>
        <dbReference type="ARBA" id="ARBA00022475"/>
    </source>
</evidence>
<evidence type="ECO:0000256" key="6">
    <source>
        <dbReference type="ARBA" id="ARBA00022989"/>
    </source>
</evidence>
<sequence>MERSLTHIALFAALIAVLGLVPQITLGAGVPITAQTLGVMLCGTVLGARRGALAVLLFMALVAAGLPLLSGGRGGIGVFTQPSAGYFIGFPFAAFVAGWVMERTTLPVGIAAGAASVIGGIAVLYIFGISGMAIVLGKTLSEAAMLGMAFLPGDVIKVVLAGLVTQAIAQARPGSLLSRPQTLPVSAFN</sequence>
<proteinExistence type="inferred from homology"/>
<keyword evidence="5 9" id="KW-0812">Transmembrane</keyword>
<dbReference type="Pfam" id="PF02632">
    <property type="entry name" value="BioY"/>
    <property type="match status" value="1"/>
</dbReference>
<name>A0ABU0VT62_9RHOB</name>
<evidence type="ECO:0000313" key="11">
    <source>
        <dbReference type="Proteomes" id="UP001239680"/>
    </source>
</evidence>
<evidence type="ECO:0000256" key="2">
    <source>
        <dbReference type="ARBA" id="ARBA00010692"/>
    </source>
</evidence>
<gene>
    <name evidence="10" type="ORF">Q9295_00875</name>
</gene>
<comment type="caution">
    <text evidence="10">The sequence shown here is derived from an EMBL/GenBank/DDBJ whole genome shotgun (WGS) entry which is preliminary data.</text>
</comment>
<evidence type="ECO:0000256" key="8">
    <source>
        <dbReference type="PIRNR" id="PIRNR016661"/>
    </source>
</evidence>
<evidence type="ECO:0000256" key="9">
    <source>
        <dbReference type="SAM" id="Phobius"/>
    </source>
</evidence>
<evidence type="ECO:0000256" key="3">
    <source>
        <dbReference type="ARBA" id="ARBA00022448"/>
    </source>
</evidence>
<keyword evidence="7 8" id="KW-0472">Membrane</keyword>
<dbReference type="Proteomes" id="UP001239680">
    <property type="component" value="Unassembled WGS sequence"/>
</dbReference>
<keyword evidence="6 9" id="KW-1133">Transmembrane helix</keyword>
<evidence type="ECO:0000256" key="1">
    <source>
        <dbReference type="ARBA" id="ARBA00004651"/>
    </source>
</evidence>
<organism evidence="10 11">
    <name type="scientific">Pseudogemmobacter lacusdianii</name>
    <dbReference type="NCBI Taxonomy" id="3069608"/>
    <lineage>
        <taxon>Bacteria</taxon>
        <taxon>Pseudomonadati</taxon>
        <taxon>Pseudomonadota</taxon>
        <taxon>Alphaproteobacteria</taxon>
        <taxon>Rhodobacterales</taxon>
        <taxon>Paracoccaceae</taxon>
        <taxon>Pseudogemmobacter</taxon>
    </lineage>
</organism>
<feature type="transmembrane region" description="Helical" evidence="9">
    <location>
        <begin position="51"/>
        <end position="71"/>
    </location>
</feature>
<reference evidence="10 11" key="1">
    <citation type="submission" date="2023-08" db="EMBL/GenBank/DDBJ databases">
        <title>Characterization of two Paracoccaceae strains isolated from Phycosphere and proposal of Xinfangfangia lacusdiani sp. nov.</title>
        <authorList>
            <person name="Deng Y."/>
            <person name="Zhang Y.Q."/>
        </authorList>
    </citation>
    <scope>NUCLEOTIDE SEQUENCE [LARGE SCALE GENOMIC DNA]</scope>
    <source>
        <strain evidence="10 11">CPCC 101601</strain>
    </source>
</reference>
<keyword evidence="4 8" id="KW-1003">Cell membrane</keyword>
<feature type="transmembrane region" description="Helical" evidence="9">
    <location>
        <begin position="83"/>
        <end position="101"/>
    </location>
</feature>
<keyword evidence="3 8" id="KW-0813">Transport</keyword>
<comment type="subcellular location">
    <subcellularLocation>
        <location evidence="1 8">Cell membrane</location>
        <topology evidence="1 8">Multi-pass membrane protein</topology>
    </subcellularLocation>
</comment>